<gene>
    <name evidence="1" type="ORF">BLNAU_10484</name>
</gene>
<evidence type="ECO:0000313" key="2">
    <source>
        <dbReference type="Proteomes" id="UP001281761"/>
    </source>
</evidence>
<accession>A0ABQ9XSC0</accession>
<keyword evidence="2" id="KW-1185">Reference proteome</keyword>
<protein>
    <submittedName>
        <fullName evidence="1">Uncharacterized protein</fullName>
    </submittedName>
</protein>
<dbReference type="EMBL" id="JARBJD010000076">
    <property type="protein sequence ID" value="KAK2954633.1"/>
    <property type="molecule type" value="Genomic_DNA"/>
</dbReference>
<dbReference type="Proteomes" id="UP001281761">
    <property type="component" value="Unassembled WGS sequence"/>
</dbReference>
<reference evidence="1 2" key="1">
    <citation type="journal article" date="2022" name="bioRxiv">
        <title>Genomics of Preaxostyla Flagellates Illuminates Evolutionary Transitions and the Path Towards Mitochondrial Loss.</title>
        <authorList>
            <person name="Novak L.V.F."/>
            <person name="Treitli S.C."/>
            <person name="Pyrih J."/>
            <person name="Halakuc P."/>
            <person name="Pipaliya S.V."/>
            <person name="Vacek V."/>
            <person name="Brzon O."/>
            <person name="Soukal P."/>
            <person name="Eme L."/>
            <person name="Dacks J.B."/>
            <person name="Karnkowska A."/>
            <person name="Elias M."/>
            <person name="Hampl V."/>
        </authorList>
    </citation>
    <scope>NUCLEOTIDE SEQUENCE [LARGE SCALE GENOMIC DNA]</scope>
    <source>
        <strain evidence="1">NAU3</strain>
        <tissue evidence="1">Gut</tissue>
    </source>
</reference>
<evidence type="ECO:0000313" key="1">
    <source>
        <dbReference type="EMBL" id="KAK2954633.1"/>
    </source>
</evidence>
<organism evidence="1 2">
    <name type="scientific">Blattamonas nauphoetae</name>
    <dbReference type="NCBI Taxonomy" id="2049346"/>
    <lineage>
        <taxon>Eukaryota</taxon>
        <taxon>Metamonada</taxon>
        <taxon>Preaxostyla</taxon>
        <taxon>Oxymonadida</taxon>
        <taxon>Blattamonas</taxon>
    </lineage>
</organism>
<sequence>MERVLQLSSQSVYFHVVHRVRNLSQSISRHRLDILNSSLLPTLSATVQPQSVPITECEFHTSPIDMLDNLVWLMTIPGRQERALFAADREANTESLVTEQVLDCFQPYLQTAIHFIPRLDSRPFRRAVSVYLKQLFGVAVSFPAALEQVCAVGVPSALIMLIHSDVSYFGHAYFDTDMVNIWEEWGMSAEKAAVGKVLMGRLNEAGFEDQLEADRLLSDYHDSHFCTDAAQRVMVRFYRGNNR</sequence>
<name>A0ABQ9XSC0_9EUKA</name>
<comment type="caution">
    <text evidence="1">The sequence shown here is derived from an EMBL/GenBank/DDBJ whole genome shotgun (WGS) entry which is preliminary data.</text>
</comment>
<proteinExistence type="predicted"/>